<sequence>MVDKICNWLVKKMQKSMPDIDEEKAEIINYGLQNLIGELPKFFILIIIAYLLGIGNLTILSFFIILPYRAVSGGFHLHTHLGCIICTTCMYCGNVLLSQYITIEPFTLRIALVGVVWLFGMFMIKLYAPADTENVPILRKKDRKKKQILSYIILTISLSLSLIIKDHIISNMIIFGMLIQTITITRFAYKITKNKYGYELYESGELVL</sequence>
<dbReference type="AlphaFoldDB" id="A0A9D1LZY4"/>
<keyword evidence="2" id="KW-0673">Quorum sensing</keyword>
<evidence type="ECO:0000313" key="9">
    <source>
        <dbReference type="EMBL" id="HIU51179.1"/>
    </source>
</evidence>
<dbReference type="GO" id="GO:0008233">
    <property type="term" value="F:peptidase activity"/>
    <property type="evidence" value="ECO:0007669"/>
    <property type="project" value="UniProtKB-KW"/>
</dbReference>
<name>A0A9D1LZY4_9FIRM</name>
<evidence type="ECO:0000256" key="4">
    <source>
        <dbReference type="ARBA" id="ARBA00022692"/>
    </source>
</evidence>
<dbReference type="GO" id="GO:0009372">
    <property type="term" value="P:quorum sensing"/>
    <property type="evidence" value="ECO:0007669"/>
    <property type="project" value="UniProtKB-KW"/>
</dbReference>
<keyword evidence="1" id="KW-1003">Cell membrane</keyword>
<evidence type="ECO:0000256" key="3">
    <source>
        <dbReference type="ARBA" id="ARBA00022670"/>
    </source>
</evidence>
<evidence type="ECO:0000256" key="8">
    <source>
        <dbReference type="SAM" id="Phobius"/>
    </source>
</evidence>
<protein>
    <submittedName>
        <fullName evidence="9">Accessory gene regulator B family protein</fullName>
    </submittedName>
</protein>
<gene>
    <name evidence="9" type="ORF">IAB70_00915</name>
</gene>
<evidence type="ECO:0000256" key="7">
    <source>
        <dbReference type="ARBA" id="ARBA00023136"/>
    </source>
</evidence>
<evidence type="ECO:0000256" key="2">
    <source>
        <dbReference type="ARBA" id="ARBA00022654"/>
    </source>
</evidence>
<comment type="caution">
    <text evidence="9">The sequence shown here is derived from an EMBL/GenBank/DDBJ whole genome shotgun (WGS) entry which is preliminary data.</text>
</comment>
<evidence type="ECO:0000256" key="1">
    <source>
        <dbReference type="ARBA" id="ARBA00022475"/>
    </source>
</evidence>
<feature type="transmembrane region" description="Helical" evidence="8">
    <location>
        <begin position="42"/>
        <end position="68"/>
    </location>
</feature>
<dbReference type="Pfam" id="PF04647">
    <property type="entry name" value="AgrB"/>
    <property type="match status" value="1"/>
</dbReference>
<keyword evidence="7 8" id="KW-0472">Membrane</keyword>
<dbReference type="SMART" id="SM00793">
    <property type="entry name" value="AgrB"/>
    <property type="match status" value="1"/>
</dbReference>
<evidence type="ECO:0000256" key="6">
    <source>
        <dbReference type="ARBA" id="ARBA00022989"/>
    </source>
</evidence>
<proteinExistence type="predicted"/>
<dbReference type="GO" id="GO:0016020">
    <property type="term" value="C:membrane"/>
    <property type="evidence" value="ECO:0007669"/>
    <property type="project" value="InterPro"/>
</dbReference>
<dbReference type="EMBL" id="DVNH01000006">
    <property type="protein sequence ID" value="HIU51179.1"/>
    <property type="molecule type" value="Genomic_DNA"/>
</dbReference>
<evidence type="ECO:0000256" key="5">
    <source>
        <dbReference type="ARBA" id="ARBA00022801"/>
    </source>
</evidence>
<keyword evidence="3" id="KW-0645">Protease</keyword>
<accession>A0A9D1LZY4</accession>
<organism evidence="9 10">
    <name type="scientific">Candidatus Merdicola faecigallinarum</name>
    <dbReference type="NCBI Taxonomy" id="2840862"/>
    <lineage>
        <taxon>Bacteria</taxon>
        <taxon>Bacillati</taxon>
        <taxon>Bacillota</taxon>
        <taxon>Clostridia</taxon>
        <taxon>Candidatus Merdicola</taxon>
    </lineage>
</organism>
<feature type="transmembrane region" description="Helical" evidence="8">
    <location>
        <begin position="107"/>
        <end position="128"/>
    </location>
</feature>
<reference evidence="9" key="2">
    <citation type="journal article" date="2021" name="PeerJ">
        <title>Extensive microbial diversity within the chicken gut microbiome revealed by metagenomics and culture.</title>
        <authorList>
            <person name="Gilroy R."/>
            <person name="Ravi A."/>
            <person name="Getino M."/>
            <person name="Pursley I."/>
            <person name="Horton D.L."/>
            <person name="Alikhan N.F."/>
            <person name="Baker D."/>
            <person name="Gharbi K."/>
            <person name="Hall N."/>
            <person name="Watson M."/>
            <person name="Adriaenssens E.M."/>
            <person name="Foster-Nyarko E."/>
            <person name="Jarju S."/>
            <person name="Secka A."/>
            <person name="Antonio M."/>
            <person name="Oren A."/>
            <person name="Chaudhuri R.R."/>
            <person name="La Ragione R."/>
            <person name="Hildebrand F."/>
            <person name="Pallen M.J."/>
        </authorList>
    </citation>
    <scope>NUCLEOTIDE SEQUENCE</scope>
    <source>
        <strain evidence="9">CHK195-15760</strain>
    </source>
</reference>
<evidence type="ECO:0000313" key="10">
    <source>
        <dbReference type="Proteomes" id="UP000824093"/>
    </source>
</evidence>
<dbReference type="GO" id="GO:0006508">
    <property type="term" value="P:proteolysis"/>
    <property type="evidence" value="ECO:0007669"/>
    <property type="project" value="UniProtKB-KW"/>
</dbReference>
<feature type="transmembrane region" description="Helical" evidence="8">
    <location>
        <begin position="170"/>
        <end position="189"/>
    </location>
</feature>
<keyword evidence="4 8" id="KW-0812">Transmembrane</keyword>
<keyword evidence="5" id="KW-0378">Hydrolase</keyword>
<reference evidence="9" key="1">
    <citation type="submission" date="2020-10" db="EMBL/GenBank/DDBJ databases">
        <authorList>
            <person name="Gilroy R."/>
        </authorList>
    </citation>
    <scope>NUCLEOTIDE SEQUENCE</scope>
    <source>
        <strain evidence="9">CHK195-15760</strain>
    </source>
</reference>
<feature type="transmembrane region" description="Helical" evidence="8">
    <location>
        <begin position="148"/>
        <end position="164"/>
    </location>
</feature>
<keyword evidence="6 8" id="KW-1133">Transmembrane helix</keyword>
<dbReference type="InterPro" id="IPR006741">
    <property type="entry name" value="AgrB"/>
</dbReference>
<dbReference type="Proteomes" id="UP000824093">
    <property type="component" value="Unassembled WGS sequence"/>
</dbReference>
<feature type="transmembrane region" description="Helical" evidence="8">
    <location>
        <begin position="80"/>
        <end position="101"/>
    </location>
</feature>